<protein>
    <submittedName>
        <fullName evidence="2">Predicted protein</fullName>
    </submittedName>
</protein>
<dbReference type="Proteomes" id="UP000001194">
    <property type="component" value="Unassembled WGS sequence"/>
</dbReference>
<proteinExistence type="predicted"/>
<gene>
    <name evidence="2" type="ORF">LACBIDRAFT_325676</name>
</gene>
<sequence length="254" mass="28157">MVASGLRRAQIGEAKGKIYESENDPVGTPQPEPMPYLGRGAAQIRLTVDDMKRWTHNVVSDSIMHPHDHKRRSYSSNIPTKFCNLSDMRFNKRKLALDDARTHDLRLTDINDAGILIAMPSCSSLVITSLDSISKRIRTCGIYPGDTYPLECAATRVGSGEDLPSAKRKRSTLVILVQTPQLHLASVNLEKLKRARTVASLTQDVELDSTASACLRSDLYQQSVNVEFWISMYRGPYTPPAIAYPSDPANALLD</sequence>
<dbReference type="EMBL" id="DS547098">
    <property type="protein sequence ID" value="EDR10080.1"/>
    <property type="molecule type" value="Genomic_DNA"/>
</dbReference>
<evidence type="ECO:0000313" key="3">
    <source>
        <dbReference type="Proteomes" id="UP000001194"/>
    </source>
</evidence>
<evidence type="ECO:0000256" key="1">
    <source>
        <dbReference type="SAM" id="MobiDB-lite"/>
    </source>
</evidence>
<dbReference type="KEGG" id="lbc:LACBIDRAFT_325676"/>
<dbReference type="InParanoid" id="B0D5U7"/>
<dbReference type="HOGENOM" id="CLU_1094454_0_0_1"/>
<reference evidence="2 3" key="1">
    <citation type="journal article" date="2008" name="Nature">
        <title>The genome of Laccaria bicolor provides insights into mycorrhizal symbiosis.</title>
        <authorList>
            <person name="Martin F."/>
            <person name="Aerts A."/>
            <person name="Ahren D."/>
            <person name="Brun A."/>
            <person name="Danchin E.G.J."/>
            <person name="Duchaussoy F."/>
            <person name="Gibon J."/>
            <person name="Kohler A."/>
            <person name="Lindquist E."/>
            <person name="Pereda V."/>
            <person name="Salamov A."/>
            <person name="Shapiro H.J."/>
            <person name="Wuyts J."/>
            <person name="Blaudez D."/>
            <person name="Buee M."/>
            <person name="Brokstein P."/>
            <person name="Canbaeck B."/>
            <person name="Cohen D."/>
            <person name="Courty P.E."/>
            <person name="Coutinho P.M."/>
            <person name="Delaruelle C."/>
            <person name="Detter J.C."/>
            <person name="Deveau A."/>
            <person name="DiFazio S."/>
            <person name="Duplessis S."/>
            <person name="Fraissinet-Tachet L."/>
            <person name="Lucic E."/>
            <person name="Frey-Klett P."/>
            <person name="Fourrey C."/>
            <person name="Feussner I."/>
            <person name="Gay G."/>
            <person name="Grimwood J."/>
            <person name="Hoegger P.J."/>
            <person name="Jain P."/>
            <person name="Kilaru S."/>
            <person name="Labbe J."/>
            <person name="Lin Y.C."/>
            <person name="Legue V."/>
            <person name="Le Tacon F."/>
            <person name="Marmeisse R."/>
            <person name="Melayah D."/>
            <person name="Montanini B."/>
            <person name="Muratet M."/>
            <person name="Nehls U."/>
            <person name="Niculita-Hirzel H."/>
            <person name="Oudot-Le Secq M.P."/>
            <person name="Peter M."/>
            <person name="Quesneville H."/>
            <person name="Rajashekar B."/>
            <person name="Reich M."/>
            <person name="Rouhier N."/>
            <person name="Schmutz J."/>
            <person name="Yin T."/>
            <person name="Chalot M."/>
            <person name="Henrissat B."/>
            <person name="Kuees U."/>
            <person name="Lucas S."/>
            <person name="Van de Peer Y."/>
            <person name="Podila G.K."/>
            <person name="Polle A."/>
            <person name="Pukkila P.J."/>
            <person name="Richardson P.M."/>
            <person name="Rouze P."/>
            <person name="Sanders I.R."/>
            <person name="Stajich J.E."/>
            <person name="Tunlid A."/>
            <person name="Tuskan G."/>
            <person name="Grigoriev I.V."/>
        </authorList>
    </citation>
    <scope>NUCLEOTIDE SEQUENCE [LARGE SCALE GENOMIC DNA]</scope>
    <source>
        <strain evidence="3">S238N-H82 / ATCC MYA-4686</strain>
    </source>
</reference>
<accession>B0D5U7</accession>
<dbReference type="GeneID" id="6075008"/>
<name>B0D5U7_LACBS</name>
<evidence type="ECO:0000313" key="2">
    <source>
        <dbReference type="EMBL" id="EDR10080.1"/>
    </source>
</evidence>
<organism evidence="3">
    <name type="scientific">Laccaria bicolor (strain S238N-H82 / ATCC MYA-4686)</name>
    <name type="common">Bicoloured deceiver</name>
    <name type="synonym">Laccaria laccata var. bicolor</name>
    <dbReference type="NCBI Taxonomy" id="486041"/>
    <lineage>
        <taxon>Eukaryota</taxon>
        <taxon>Fungi</taxon>
        <taxon>Dikarya</taxon>
        <taxon>Basidiomycota</taxon>
        <taxon>Agaricomycotina</taxon>
        <taxon>Agaricomycetes</taxon>
        <taxon>Agaricomycetidae</taxon>
        <taxon>Agaricales</taxon>
        <taxon>Agaricineae</taxon>
        <taxon>Hydnangiaceae</taxon>
        <taxon>Laccaria</taxon>
    </lineage>
</organism>
<dbReference type="AlphaFoldDB" id="B0D5U7"/>
<feature type="region of interest" description="Disordered" evidence="1">
    <location>
        <begin position="14"/>
        <end position="37"/>
    </location>
</feature>
<keyword evidence="3" id="KW-1185">Reference proteome</keyword>
<dbReference type="RefSeq" id="XP_001879465.1">
    <property type="nucleotide sequence ID" value="XM_001879430.1"/>
</dbReference>